<feature type="binding site" evidence="11 12">
    <location>
        <position position="115"/>
    </location>
    <ligand>
        <name>Cu cation</name>
        <dbReference type="ChEBI" id="CHEBI:23378"/>
    </ligand>
</feature>
<keyword evidence="6 11" id="KW-0479">Metal-binding</keyword>
<dbReference type="InterPro" id="IPR023511">
    <property type="entry name" value="Plastocyanin_cyanobac"/>
</dbReference>
<keyword evidence="5 11" id="KW-0813">Transport</keyword>
<evidence type="ECO:0000256" key="1">
    <source>
        <dbReference type="ARBA" id="ARBA00002820"/>
    </source>
</evidence>
<dbReference type="PRINTS" id="PR00156">
    <property type="entry name" value="COPPERBLUE"/>
</dbReference>
<feature type="signal peptide" evidence="11">
    <location>
        <begin position="1"/>
        <end position="27"/>
    </location>
</feature>
<dbReference type="GO" id="GO:0005507">
    <property type="term" value="F:copper ion binding"/>
    <property type="evidence" value="ECO:0007669"/>
    <property type="project" value="UniProtKB-UniRule"/>
</dbReference>
<gene>
    <name evidence="11" type="primary">petE</name>
    <name evidence="14" type="ORF">GGC33_05880</name>
</gene>
<dbReference type="AlphaFoldDB" id="A0A844GR86"/>
<feature type="binding site" evidence="11 12">
    <location>
        <position position="66"/>
    </location>
    <ligand>
        <name>Cu cation</name>
        <dbReference type="ChEBI" id="CHEBI:23378"/>
    </ligand>
</feature>
<dbReference type="HAMAP" id="MF_00566">
    <property type="entry name" value="Cytb6_f_plastocyanin"/>
    <property type="match status" value="1"/>
</dbReference>
<dbReference type="SUPFAM" id="SSF49503">
    <property type="entry name" value="Cupredoxins"/>
    <property type="match status" value="1"/>
</dbReference>
<feature type="chain" id="PRO_5033187089" description="Plastocyanin" evidence="11">
    <location>
        <begin position="28"/>
        <end position="122"/>
    </location>
</feature>
<evidence type="ECO:0000256" key="2">
    <source>
        <dbReference type="ARBA" id="ARBA00004526"/>
    </source>
</evidence>
<comment type="caution">
    <text evidence="14">The sequence shown here is derived from an EMBL/GenBank/DDBJ whole genome shotgun (WGS) entry which is preliminary data.</text>
</comment>
<reference evidence="14 15" key="1">
    <citation type="submission" date="2019-11" db="EMBL/GenBank/DDBJ databases">
        <title>Isolation of a new High Light Tolerant Cyanobacteria.</title>
        <authorList>
            <person name="Dobson Z."/>
            <person name="Vaughn N."/>
            <person name="Vaughn M."/>
            <person name="Fromme P."/>
            <person name="Mazor Y."/>
        </authorList>
    </citation>
    <scope>NUCLEOTIDE SEQUENCE [LARGE SCALE GENOMIC DNA]</scope>
    <source>
        <strain evidence="14 15">0216</strain>
    </source>
</reference>
<evidence type="ECO:0000256" key="4">
    <source>
        <dbReference type="ARBA" id="ARBA00020130"/>
    </source>
</evidence>
<dbReference type="PANTHER" id="PTHR34192">
    <property type="entry name" value="PLASTOCYANIN MAJOR ISOFORM, CHLOROPLASTIC-RELATED"/>
    <property type="match status" value="1"/>
</dbReference>
<dbReference type="PROSITE" id="PS00196">
    <property type="entry name" value="COPPER_BLUE"/>
    <property type="match status" value="1"/>
</dbReference>
<evidence type="ECO:0000256" key="5">
    <source>
        <dbReference type="ARBA" id="ARBA00022448"/>
    </source>
</evidence>
<dbReference type="Proteomes" id="UP000437131">
    <property type="component" value="Unassembled WGS sequence"/>
</dbReference>
<dbReference type="InterPro" id="IPR000923">
    <property type="entry name" value="BlueCu_1"/>
</dbReference>
<name>A0A844GR86_9CHRO</name>
<feature type="binding site" evidence="11 12">
    <location>
        <position position="107"/>
    </location>
    <ligand>
        <name>Cu cation</name>
        <dbReference type="ChEBI" id="CHEBI:23378"/>
    </ligand>
</feature>
<evidence type="ECO:0000313" key="15">
    <source>
        <dbReference type="Proteomes" id="UP000437131"/>
    </source>
</evidence>
<dbReference type="GO" id="GO:0009055">
    <property type="term" value="F:electron transfer activity"/>
    <property type="evidence" value="ECO:0007669"/>
    <property type="project" value="UniProtKB-UniRule"/>
</dbReference>
<comment type="function">
    <text evidence="1 11">Participates in electron transfer between P700 and the cytochrome b6-f complex in photosystem I.</text>
</comment>
<dbReference type="CDD" id="cd04219">
    <property type="entry name" value="Plastocyanin"/>
    <property type="match status" value="1"/>
</dbReference>
<keyword evidence="7 11" id="KW-0249">Electron transport</keyword>
<evidence type="ECO:0000256" key="3">
    <source>
        <dbReference type="ARBA" id="ARBA00005338"/>
    </source>
</evidence>
<dbReference type="PANTHER" id="PTHR34192:SF10">
    <property type="entry name" value="PLASTOCYANIN MAJOR ISOFORM, CHLOROPLASTIC-RELATED"/>
    <property type="match status" value="1"/>
</dbReference>
<keyword evidence="10 11" id="KW-0472">Membrane</keyword>
<accession>A0A844GR86</accession>
<dbReference type="InterPro" id="IPR001235">
    <property type="entry name" value="Copper_blue_Plastocyanin"/>
</dbReference>
<comment type="similarity">
    <text evidence="3 11">Belongs to the plastocyanin family.</text>
</comment>
<dbReference type="NCBIfam" id="TIGR02656">
    <property type="entry name" value="cyanin_plasto"/>
    <property type="match status" value="1"/>
</dbReference>
<dbReference type="Gene3D" id="2.60.40.420">
    <property type="entry name" value="Cupredoxins - blue copper proteins"/>
    <property type="match status" value="1"/>
</dbReference>
<evidence type="ECO:0000256" key="12">
    <source>
        <dbReference type="PIRSR" id="PIRSR602387-1"/>
    </source>
</evidence>
<evidence type="ECO:0000256" key="7">
    <source>
        <dbReference type="ARBA" id="ARBA00022982"/>
    </source>
</evidence>
<comment type="subcellular location">
    <subcellularLocation>
        <location evidence="2 11">Cellular thylakoid membrane</location>
        <topology evidence="2 11">Peripheral membrane protein</topology>
        <orientation evidence="2 11">Lumenal side</orientation>
    </subcellularLocation>
</comment>
<dbReference type="GO" id="GO:0031676">
    <property type="term" value="C:plasma membrane-derived thylakoid membrane"/>
    <property type="evidence" value="ECO:0007669"/>
    <property type="project" value="UniProtKB-SubCell"/>
</dbReference>
<sequence length="122" mass="13124" precursor="true">MKKLGLFLSSLLLAVTFMFAAIAPAQADTVEVKMGADSGMLAFQPAKVTIKAGDTVKWVNNKLAPHNVVFDSSVKDADKLSHKGLAFSPGESFEVTFNEPGEYPYYCEPHRGAGMNGTIIVE</sequence>
<dbReference type="EMBL" id="WMIA01000005">
    <property type="protein sequence ID" value="MTF38450.1"/>
    <property type="molecule type" value="Genomic_DNA"/>
</dbReference>
<evidence type="ECO:0000256" key="9">
    <source>
        <dbReference type="ARBA" id="ARBA00023078"/>
    </source>
</evidence>
<comment type="cofactor">
    <cofactor evidence="12">
        <name>Cu(2+)</name>
        <dbReference type="ChEBI" id="CHEBI:29036"/>
    </cofactor>
    <text evidence="12">The crystal structure with reduced Cu(1+) has also been determined.</text>
</comment>
<evidence type="ECO:0000256" key="8">
    <source>
        <dbReference type="ARBA" id="ARBA00023008"/>
    </source>
</evidence>
<feature type="domain" description="Blue (type 1) copper" evidence="13">
    <location>
        <begin position="30"/>
        <end position="122"/>
    </location>
</feature>
<dbReference type="PRINTS" id="PR00157">
    <property type="entry name" value="PLASTOCYANIN"/>
</dbReference>
<evidence type="ECO:0000256" key="10">
    <source>
        <dbReference type="ARBA" id="ARBA00023136"/>
    </source>
</evidence>
<feature type="binding site" evidence="11 12">
    <location>
        <position position="110"/>
    </location>
    <ligand>
        <name>Cu cation</name>
        <dbReference type="ChEBI" id="CHEBI:23378"/>
    </ligand>
</feature>
<proteinExistence type="inferred from homology"/>
<evidence type="ECO:0000256" key="6">
    <source>
        <dbReference type="ARBA" id="ARBA00022723"/>
    </source>
</evidence>
<keyword evidence="11" id="KW-0732">Signal</keyword>
<protein>
    <recommendedName>
        <fullName evidence="4 11">Plastocyanin</fullName>
    </recommendedName>
</protein>
<evidence type="ECO:0000259" key="13">
    <source>
        <dbReference type="Pfam" id="PF00127"/>
    </source>
</evidence>
<dbReference type="Pfam" id="PF00127">
    <property type="entry name" value="Copper-bind"/>
    <property type="match status" value="1"/>
</dbReference>
<evidence type="ECO:0000256" key="11">
    <source>
        <dbReference type="HAMAP-Rule" id="MF_00566"/>
    </source>
</evidence>
<dbReference type="InterPro" id="IPR008972">
    <property type="entry name" value="Cupredoxin"/>
</dbReference>
<keyword evidence="8 11" id="KW-0186">Copper</keyword>
<evidence type="ECO:0000313" key="14">
    <source>
        <dbReference type="EMBL" id="MTF38450.1"/>
    </source>
</evidence>
<keyword evidence="9 11" id="KW-0793">Thylakoid</keyword>
<dbReference type="RefSeq" id="WP_015219275.1">
    <property type="nucleotide sequence ID" value="NZ_WMIA01000005.1"/>
</dbReference>
<dbReference type="InterPro" id="IPR028871">
    <property type="entry name" value="BlueCu_1_BS"/>
</dbReference>
<dbReference type="InterPro" id="IPR002387">
    <property type="entry name" value="Plastocyanin"/>
</dbReference>
<organism evidence="14 15">
    <name type="scientific">Cyanobacterium aponinum 0216</name>
    <dbReference type="NCBI Taxonomy" id="2676140"/>
    <lineage>
        <taxon>Bacteria</taxon>
        <taxon>Bacillati</taxon>
        <taxon>Cyanobacteriota</taxon>
        <taxon>Cyanophyceae</taxon>
        <taxon>Oscillatoriophycideae</taxon>
        <taxon>Chroococcales</taxon>
        <taxon>Geminocystaceae</taxon>
        <taxon>Cyanobacterium</taxon>
    </lineage>
</organism>